<keyword evidence="3" id="KW-1185">Reference proteome</keyword>
<feature type="domain" description="Calcineurin-like phosphoesterase" evidence="1">
    <location>
        <begin position="4"/>
        <end position="215"/>
    </location>
</feature>
<dbReference type="Pfam" id="PF00149">
    <property type="entry name" value="Metallophos"/>
    <property type="match status" value="1"/>
</dbReference>
<dbReference type="InterPro" id="IPR029052">
    <property type="entry name" value="Metallo-depent_PP-like"/>
</dbReference>
<name>A0A9X2FGG6_9BACT</name>
<dbReference type="EMBL" id="JAMXLR010000092">
    <property type="protein sequence ID" value="MCO6047692.1"/>
    <property type="molecule type" value="Genomic_DNA"/>
</dbReference>
<dbReference type="RefSeq" id="WP_252855802.1">
    <property type="nucleotide sequence ID" value="NZ_JAMXLR010000092.1"/>
</dbReference>
<dbReference type="PANTHER" id="PTHR37844">
    <property type="entry name" value="SER/THR PROTEIN PHOSPHATASE SUPERFAMILY (AFU_ORTHOLOGUE AFUA_1G14840)"/>
    <property type="match status" value="1"/>
</dbReference>
<gene>
    <name evidence="2" type="ORF">NG895_27630</name>
</gene>
<evidence type="ECO:0000313" key="2">
    <source>
        <dbReference type="EMBL" id="MCO6047692.1"/>
    </source>
</evidence>
<comment type="caution">
    <text evidence="2">The sequence shown here is derived from an EMBL/GenBank/DDBJ whole genome shotgun (WGS) entry which is preliminary data.</text>
</comment>
<sequence length="249" mass="28110">MKLHILSDLHLEFESFEIPSVDADVRILAGDIDVRTRGLEFALEQSAIPAIYVAGNHEYYGDALPKLTDKLRQQASGTQVHFLENEVAVFGATRILGCTLWTDFDLCGSEIREIAMLEAKKIMNDYKRIRKSPRYGKVQPATTRSLHLSSLAWLRSELQREWSGQTIVVTHHAPLVQSLDRHKPVELLSAAYASQLDSLIEEFPIHLWIHGHTHHCVDYEWMGTRILSNQRGYPDAPAIGFDAGLVVSI</sequence>
<dbReference type="PANTHER" id="PTHR37844:SF2">
    <property type="entry name" value="SER_THR PROTEIN PHOSPHATASE SUPERFAMILY (AFU_ORTHOLOGUE AFUA_1G14840)"/>
    <property type="match status" value="1"/>
</dbReference>
<dbReference type="GO" id="GO:0016787">
    <property type="term" value="F:hydrolase activity"/>
    <property type="evidence" value="ECO:0007669"/>
    <property type="project" value="InterPro"/>
</dbReference>
<dbReference type="InterPro" id="IPR004843">
    <property type="entry name" value="Calcineurin-like_PHP"/>
</dbReference>
<dbReference type="AlphaFoldDB" id="A0A9X2FGG6"/>
<proteinExistence type="predicted"/>
<dbReference type="Proteomes" id="UP001155241">
    <property type="component" value="Unassembled WGS sequence"/>
</dbReference>
<organism evidence="2 3">
    <name type="scientific">Aeoliella straminimaris</name>
    <dbReference type="NCBI Taxonomy" id="2954799"/>
    <lineage>
        <taxon>Bacteria</taxon>
        <taxon>Pseudomonadati</taxon>
        <taxon>Planctomycetota</taxon>
        <taxon>Planctomycetia</taxon>
        <taxon>Pirellulales</taxon>
        <taxon>Lacipirellulaceae</taxon>
        <taxon>Aeoliella</taxon>
    </lineage>
</organism>
<evidence type="ECO:0000313" key="3">
    <source>
        <dbReference type="Proteomes" id="UP001155241"/>
    </source>
</evidence>
<dbReference type="SUPFAM" id="SSF56300">
    <property type="entry name" value="Metallo-dependent phosphatases"/>
    <property type="match status" value="1"/>
</dbReference>
<evidence type="ECO:0000259" key="1">
    <source>
        <dbReference type="Pfam" id="PF00149"/>
    </source>
</evidence>
<reference evidence="2" key="1">
    <citation type="submission" date="2022-06" db="EMBL/GenBank/DDBJ databases">
        <title>Aeoliella straminimaris, a novel planctomycete from sediments.</title>
        <authorList>
            <person name="Vitorino I.R."/>
            <person name="Lage O.M."/>
        </authorList>
    </citation>
    <scope>NUCLEOTIDE SEQUENCE</scope>
    <source>
        <strain evidence="2">ICT_H6.2</strain>
    </source>
</reference>
<dbReference type="Gene3D" id="3.60.21.10">
    <property type="match status" value="1"/>
</dbReference>
<accession>A0A9X2FGG6</accession>
<protein>
    <submittedName>
        <fullName evidence="2">Metallophosphoesterase</fullName>
    </submittedName>
</protein>